<dbReference type="SUPFAM" id="SSF51905">
    <property type="entry name" value="FAD/NAD(P)-binding domain"/>
    <property type="match status" value="1"/>
</dbReference>
<dbReference type="InterPro" id="IPR005982">
    <property type="entry name" value="Thioredox_Rdtase"/>
</dbReference>
<dbReference type="GO" id="GO:0005737">
    <property type="term" value="C:cytoplasm"/>
    <property type="evidence" value="ECO:0007669"/>
    <property type="project" value="InterPro"/>
</dbReference>
<accession>A0A644ZRM3</accession>
<evidence type="ECO:0000313" key="7">
    <source>
        <dbReference type="EMBL" id="MPM43639.1"/>
    </source>
</evidence>
<dbReference type="Gene3D" id="3.50.50.60">
    <property type="entry name" value="FAD/NAD(P)-binding domain"/>
    <property type="match status" value="2"/>
</dbReference>
<evidence type="ECO:0000256" key="1">
    <source>
        <dbReference type="ARBA" id="ARBA00022630"/>
    </source>
</evidence>
<dbReference type="EC" id="1.8.1.9" evidence="7"/>
<keyword evidence="4" id="KW-1015">Disulfide bond</keyword>
<dbReference type="PROSITE" id="PS00573">
    <property type="entry name" value="PYRIDINE_REDOX_2"/>
    <property type="match status" value="1"/>
</dbReference>
<dbReference type="PRINTS" id="PR00469">
    <property type="entry name" value="PNDRDTASEII"/>
</dbReference>
<dbReference type="NCBIfam" id="TIGR01292">
    <property type="entry name" value="TRX_reduct"/>
    <property type="match status" value="1"/>
</dbReference>
<dbReference type="Pfam" id="PF07992">
    <property type="entry name" value="Pyr_redox_2"/>
    <property type="match status" value="1"/>
</dbReference>
<keyword evidence="2" id="KW-0274">FAD</keyword>
<dbReference type="InterPro" id="IPR036188">
    <property type="entry name" value="FAD/NAD-bd_sf"/>
</dbReference>
<dbReference type="InterPro" id="IPR008255">
    <property type="entry name" value="Pyr_nucl-diS_OxRdtase_2_AS"/>
</dbReference>
<organism evidence="7">
    <name type="scientific">bioreactor metagenome</name>
    <dbReference type="NCBI Taxonomy" id="1076179"/>
    <lineage>
        <taxon>unclassified sequences</taxon>
        <taxon>metagenomes</taxon>
        <taxon>ecological metagenomes</taxon>
    </lineage>
</organism>
<gene>
    <name evidence="7" type="primary">trxB_33</name>
    <name evidence="7" type="ORF">SDC9_90316</name>
</gene>
<evidence type="ECO:0000259" key="6">
    <source>
        <dbReference type="Pfam" id="PF07992"/>
    </source>
</evidence>
<proteinExistence type="predicted"/>
<dbReference type="EMBL" id="VSSQ01010179">
    <property type="protein sequence ID" value="MPM43639.1"/>
    <property type="molecule type" value="Genomic_DNA"/>
</dbReference>
<keyword evidence="3 7" id="KW-0560">Oxidoreductase</keyword>
<name>A0A644ZRM3_9ZZZZ</name>
<evidence type="ECO:0000256" key="3">
    <source>
        <dbReference type="ARBA" id="ARBA00023002"/>
    </source>
</evidence>
<keyword evidence="5" id="KW-0676">Redox-active center</keyword>
<dbReference type="PANTHER" id="PTHR48105">
    <property type="entry name" value="THIOREDOXIN REDUCTASE 1-RELATED-RELATED"/>
    <property type="match status" value="1"/>
</dbReference>
<evidence type="ECO:0000256" key="5">
    <source>
        <dbReference type="ARBA" id="ARBA00023284"/>
    </source>
</evidence>
<dbReference type="InterPro" id="IPR050097">
    <property type="entry name" value="Ferredoxin-NADP_redctase_2"/>
</dbReference>
<sequence length="306" mass="32832">MKKYDVVIIGGGPAGYTAALYASRAGLSVMLLEMLAPGGQMATTSEIDNYPGFDETVAGFDLAMKMKSGAEKAGALSEFAEVTKLILNAEPKIIKTTSEDYEAKTVIIATGAAPRKLGVENENDLLGRGVSYCATCDGMMFRGKDVVVVGGGNTAAEDALYLSKLCKKVYLVHRRDSLRASTSYQTKLEKTKNIELIWNSQIKKLMFENTITGAELHNKVTGKTTTLECSGVFVAVGRMPNTSLVKNQLELDNEGYIVADETTKTNIPGVFAAGDVRQKPLRQIVTAASDGAVASKFAEEYLGDIQ</sequence>
<keyword evidence="1" id="KW-0285">Flavoprotein</keyword>
<feature type="domain" description="FAD/NAD(P)-binding" evidence="6">
    <location>
        <begin position="4"/>
        <end position="291"/>
    </location>
</feature>
<evidence type="ECO:0000256" key="2">
    <source>
        <dbReference type="ARBA" id="ARBA00022827"/>
    </source>
</evidence>
<dbReference type="GO" id="GO:0019430">
    <property type="term" value="P:removal of superoxide radicals"/>
    <property type="evidence" value="ECO:0007669"/>
    <property type="project" value="InterPro"/>
</dbReference>
<dbReference type="InterPro" id="IPR023753">
    <property type="entry name" value="FAD/NAD-binding_dom"/>
</dbReference>
<evidence type="ECO:0000256" key="4">
    <source>
        <dbReference type="ARBA" id="ARBA00023157"/>
    </source>
</evidence>
<dbReference type="PRINTS" id="PR00368">
    <property type="entry name" value="FADPNR"/>
</dbReference>
<protein>
    <submittedName>
        <fullName evidence="7">Thioredoxin reductase</fullName>
        <ecNumber evidence="7">1.8.1.9</ecNumber>
    </submittedName>
</protein>
<dbReference type="GO" id="GO:0004791">
    <property type="term" value="F:thioredoxin-disulfide reductase (NADPH) activity"/>
    <property type="evidence" value="ECO:0007669"/>
    <property type="project" value="UniProtKB-EC"/>
</dbReference>
<reference evidence="7" key="1">
    <citation type="submission" date="2019-08" db="EMBL/GenBank/DDBJ databases">
        <authorList>
            <person name="Kucharzyk K."/>
            <person name="Murdoch R.W."/>
            <person name="Higgins S."/>
            <person name="Loffler F."/>
        </authorList>
    </citation>
    <scope>NUCLEOTIDE SEQUENCE</scope>
</reference>
<comment type="caution">
    <text evidence="7">The sequence shown here is derived from an EMBL/GenBank/DDBJ whole genome shotgun (WGS) entry which is preliminary data.</text>
</comment>
<dbReference type="AlphaFoldDB" id="A0A644ZRM3"/>